<dbReference type="Proteomes" id="UP000663828">
    <property type="component" value="Unassembled WGS sequence"/>
</dbReference>
<dbReference type="EMBL" id="CAJNOR010008180">
    <property type="protein sequence ID" value="CAF1629747.1"/>
    <property type="molecule type" value="Genomic_DNA"/>
</dbReference>
<reference evidence="1" key="1">
    <citation type="submission" date="2021-02" db="EMBL/GenBank/DDBJ databases">
        <authorList>
            <person name="Nowell W R."/>
        </authorList>
    </citation>
    <scope>NUCLEOTIDE SEQUENCE</scope>
</reference>
<keyword evidence="2" id="KW-1185">Reference proteome</keyword>
<sequence>MSSTVSELHRKRGNQFFAKVKQEENAAPVLRRGRLDDALKSYNQALATSTTNDEYASAYKNLA</sequence>
<protein>
    <submittedName>
        <fullName evidence="1">Uncharacterized protein</fullName>
    </submittedName>
</protein>
<proteinExistence type="predicted"/>
<name>A0A816CY24_ADIRI</name>
<evidence type="ECO:0000313" key="2">
    <source>
        <dbReference type="Proteomes" id="UP000663828"/>
    </source>
</evidence>
<organism evidence="1 2">
    <name type="scientific">Adineta ricciae</name>
    <name type="common">Rotifer</name>
    <dbReference type="NCBI Taxonomy" id="249248"/>
    <lineage>
        <taxon>Eukaryota</taxon>
        <taxon>Metazoa</taxon>
        <taxon>Spiralia</taxon>
        <taxon>Gnathifera</taxon>
        <taxon>Rotifera</taxon>
        <taxon>Eurotatoria</taxon>
        <taxon>Bdelloidea</taxon>
        <taxon>Adinetida</taxon>
        <taxon>Adinetidae</taxon>
        <taxon>Adineta</taxon>
    </lineage>
</organism>
<accession>A0A816CY24</accession>
<dbReference type="AlphaFoldDB" id="A0A816CY24"/>
<comment type="caution">
    <text evidence="1">The sequence shown here is derived from an EMBL/GenBank/DDBJ whole genome shotgun (WGS) entry which is preliminary data.</text>
</comment>
<evidence type="ECO:0000313" key="1">
    <source>
        <dbReference type="EMBL" id="CAF1629747.1"/>
    </source>
</evidence>
<feature type="non-terminal residue" evidence="1">
    <location>
        <position position="63"/>
    </location>
</feature>
<gene>
    <name evidence="1" type="ORF">XAT740_LOCUS51451</name>
</gene>